<dbReference type="OrthoDB" id="1704689at2759"/>
<evidence type="ECO:0000256" key="1">
    <source>
        <dbReference type="ARBA" id="ARBA00004007"/>
    </source>
</evidence>
<sequence>MDSHSLIQGQIHERTIAKSSSTTWKFSLVKAVHCLIVVVLGMFRHAAQRYLGRTAGRLQNIRHEPWRPTWRSAWLAPPRPIGIRVRTYCDNTSRVTRTGARWSPEREAAIREKNKSFAAWMLAIALGTMGLSYASVPLYRVFCQVTGFGGTVRRGDGEETDEFVTGIEEAKIVEDRPITIRFNADVSAKMPWRFTPSQAEIVVLPGETALAFYVAKNESKEPITGIATYNVTPAKAGIYFNKVQCFCFDEQRLKPGEALDMPIFFFIDPEFAQDENMADVKDIMLSYTFFRAEDVTPEQLQQAQALAFGH</sequence>
<keyword evidence="4 6" id="KW-1133">Transmembrane helix</keyword>
<comment type="subcellular location">
    <subcellularLocation>
        <location evidence="2">Mitochondrion inner membrane</location>
        <topology evidence="2">Single-pass membrane protein</topology>
        <orientation evidence="2">Intermembrane side</orientation>
    </subcellularLocation>
</comment>
<dbReference type="KEGG" id="ccp:CHC_T00004335001"/>
<feature type="transmembrane region" description="Helical" evidence="6">
    <location>
        <begin position="24"/>
        <end position="43"/>
    </location>
</feature>
<dbReference type="EMBL" id="HG001752">
    <property type="protein sequence ID" value="CDF35956.1"/>
    <property type="molecule type" value="Genomic_DNA"/>
</dbReference>
<evidence type="ECO:0000256" key="3">
    <source>
        <dbReference type="ARBA" id="ARBA00022692"/>
    </source>
</evidence>
<keyword evidence="5 6" id="KW-0472">Membrane</keyword>
<dbReference type="SUPFAM" id="SSF110111">
    <property type="entry name" value="Ctag/Cox11"/>
    <property type="match status" value="1"/>
</dbReference>
<dbReference type="FunFam" id="2.60.370.10:FF:000001">
    <property type="entry name" value="COX11 cytochrome c oxidase assembly homolog"/>
    <property type="match status" value="1"/>
</dbReference>
<proteinExistence type="inferred from homology"/>
<dbReference type="NCBIfam" id="NF003465">
    <property type="entry name" value="PRK05089.1"/>
    <property type="match status" value="1"/>
</dbReference>
<dbReference type="InterPro" id="IPR007533">
    <property type="entry name" value="Cyt_c_oxidase_assmbl_CtaG"/>
</dbReference>
<gene>
    <name evidence="7" type="ORF">CHC_T00004335001</name>
</gene>
<evidence type="ECO:0000256" key="5">
    <source>
        <dbReference type="ARBA" id="ARBA00023136"/>
    </source>
</evidence>
<dbReference type="PANTHER" id="PTHR21320:SF3">
    <property type="entry name" value="CYTOCHROME C OXIDASE ASSEMBLY PROTEIN COX11, MITOCHONDRIAL-RELATED"/>
    <property type="match status" value="1"/>
</dbReference>
<accession>R7QES4</accession>
<dbReference type="HAMAP" id="MF_00155">
    <property type="entry name" value="CtaG"/>
    <property type="match status" value="1"/>
</dbReference>
<evidence type="ECO:0000256" key="2">
    <source>
        <dbReference type="ARBA" id="ARBA00004243"/>
    </source>
</evidence>
<dbReference type="AlphaFoldDB" id="R7QES4"/>
<organism evidence="7 8">
    <name type="scientific">Chondrus crispus</name>
    <name type="common">Carrageen Irish moss</name>
    <name type="synonym">Polymorpha crispa</name>
    <dbReference type="NCBI Taxonomy" id="2769"/>
    <lineage>
        <taxon>Eukaryota</taxon>
        <taxon>Rhodophyta</taxon>
        <taxon>Florideophyceae</taxon>
        <taxon>Rhodymeniophycidae</taxon>
        <taxon>Gigartinales</taxon>
        <taxon>Gigartinaceae</taxon>
        <taxon>Chondrus</taxon>
    </lineage>
</organism>
<keyword evidence="8" id="KW-1185">Reference proteome</keyword>
<dbReference type="PhylomeDB" id="R7QES4"/>
<dbReference type="Pfam" id="PF04442">
    <property type="entry name" value="CtaG_Cox11"/>
    <property type="match status" value="1"/>
</dbReference>
<feature type="transmembrane region" description="Helical" evidence="6">
    <location>
        <begin position="117"/>
        <end position="136"/>
    </location>
</feature>
<evidence type="ECO:0000313" key="8">
    <source>
        <dbReference type="Proteomes" id="UP000012073"/>
    </source>
</evidence>
<dbReference type="STRING" id="2769.R7QES4"/>
<dbReference type="PANTHER" id="PTHR21320">
    <property type="entry name" value="CYTOCHROME C OXIDASE ASSEMBLY PROTEIN COX11-RELATED"/>
    <property type="match status" value="1"/>
</dbReference>
<dbReference type="GO" id="GO:0005507">
    <property type="term" value="F:copper ion binding"/>
    <property type="evidence" value="ECO:0007669"/>
    <property type="project" value="InterPro"/>
</dbReference>
<protein>
    <recommendedName>
        <fullName evidence="9">Cytochrome c oxidase assembly protein COX11, mitochondrial</fullName>
    </recommendedName>
</protein>
<evidence type="ECO:0000313" key="7">
    <source>
        <dbReference type="EMBL" id="CDF35956.1"/>
    </source>
</evidence>
<evidence type="ECO:0000256" key="4">
    <source>
        <dbReference type="ARBA" id="ARBA00022989"/>
    </source>
</evidence>
<dbReference type="InterPro" id="IPR023471">
    <property type="entry name" value="CtaG/Cox11_dom_sf"/>
</dbReference>
<comment type="function">
    <text evidence="1">Exerts its effect at some terminal stage of cytochrome c oxidase synthesis, probably by being involved in the insertion of the copper B into subunit I.</text>
</comment>
<reference evidence="8" key="1">
    <citation type="journal article" date="2013" name="Proc. Natl. Acad. Sci. U.S.A.">
        <title>Genome structure and metabolic features in the red seaweed Chondrus crispus shed light on evolution of the Archaeplastida.</title>
        <authorList>
            <person name="Collen J."/>
            <person name="Porcel B."/>
            <person name="Carre W."/>
            <person name="Ball S.G."/>
            <person name="Chaparro C."/>
            <person name="Tonon T."/>
            <person name="Barbeyron T."/>
            <person name="Michel G."/>
            <person name="Noel B."/>
            <person name="Valentin K."/>
            <person name="Elias M."/>
            <person name="Artiguenave F."/>
            <person name="Arun A."/>
            <person name="Aury J.M."/>
            <person name="Barbosa-Neto J.F."/>
            <person name="Bothwell J.H."/>
            <person name="Bouget F.Y."/>
            <person name="Brillet L."/>
            <person name="Cabello-Hurtado F."/>
            <person name="Capella-Gutierrez S."/>
            <person name="Charrier B."/>
            <person name="Cladiere L."/>
            <person name="Cock J.M."/>
            <person name="Coelho S.M."/>
            <person name="Colleoni C."/>
            <person name="Czjzek M."/>
            <person name="Da Silva C."/>
            <person name="Delage L."/>
            <person name="Denoeud F."/>
            <person name="Deschamps P."/>
            <person name="Dittami S.M."/>
            <person name="Gabaldon T."/>
            <person name="Gachon C.M."/>
            <person name="Groisillier A."/>
            <person name="Herve C."/>
            <person name="Jabbari K."/>
            <person name="Katinka M."/>
            <person name="Kloareg B."/>
            <person name="Kowalczyk N."/>
            <person name="Labadie K."/>
            <person name="Leblanc C."/>
            <person name="Lopez P.J."/>
            <person name="McLachlan D.H."/>
            <person name="Meslet-Cladiere L."/>
            <person name="Moustafa A."/>
            <person name="Nehr Z."/>
            <person name="Nyvall Collen P."/>
            <person name="Panaud O."/>
            <person name="Partensky F."/>
            <person name="Poulain J."/>
            <person name="Rensing S.A."/>
            <person name="Rousvoal S."/>
            <person name="Samson G."/>
            <person name="Symeonidi A."/>
            <person name="Weissenbach J."/>
            <person name="Zambounis A."/>
            <person name="Wincker P."/>
            <person name="Boyen C."/>
        </authorList>
    </citation>
    <scope>NUCLEOTIDE SEQUENCE [LARGE SCALE GENOMIC DNA]</scope>
    <source>
        <strain evidence="8">cv. Stackhouse</strain>
    </source>
</reference>
<dbReference type="GO" id="GO:0005743">
    <property type="term" value="C:mitochondrial inner membrane"/>
    <property type="evidence" value="ECO:0007669"/>
    <property type="project" value="UniProtKB-SubCell"/>
</dbReference>
<dbReference type="GeneID" id="17323489"/>
<dbReference type="RefSeq" id="XP_005715775.1">
    <property type="nucleotide sequence ID" value="XM_005715718.1"/>
</dbReference>
<dbReference type="Gene3D" id="2.60.370.10">
    <property type="entry name" value="Ctag/Cox11"/>
    <property type="match status" value="1"/>
</dbReference>
<name>R7QES4_CHOCR</name>
<evidence type="ECO:0008006" key="9">
    <source>
        <dbReference type="Google" id="ProtNLM"/>
    </source>
</evidence>
<dbReference type="Proteomes" id="UP000012073">
    <property type="component" value="Unassembled WGS sequence"/>
</dbReference>
<keyword evidence="3 6" id="KW-0812">Transmembrane</keyword>
<dbReference type="OMA" id="IRHEPWR"/>
<dbReference type="Gramene" id="CDF35956">
    <property type="protein sequence ID" value="CDF35956"/>
    <property type="gene ID" value="CHC_T00004335001"/>
</dbReference>
<evidence type="ECO:0000256" key="6">
    <source>
        <dbReference type="SAM" id="Phobius"/>
    </source>
</evidence>